<dbReference type="GO" id="GO:0003980">
    <property type="term" value="F:UDP-glucose:glycoprotein glucosyltransferase activity"/>
    <property type="evidence" value="ECO:0007669"/>
    <property type="project" value="InterPro"/>
</dbReference>
<dbReference type="Pfam" id="PF06427">
    <property type="entry name" value="UDP-g_GGTase"/>
    <property type="match status" value="1"/>
</dbReference>
<dbReference type="InterPro" id="IPR040525">
    <property type="entry name" value="UGGT_TRXL_4"/>
</dbReference>
<keyword evidence="17" id="KW-1185">Reference proteome</keyword>
<evidence type="ECO:0000259" key="14">
    <source>
        <dbReference type="Pfam" id="PF18403"/>
    </source>
</evidence>
<dbReference type="Pfam" id="PF18404">
    <property type="entry name" value="Glyco_transf_24"/>
    <property type="match status" value="1"/>
</dbReference>
<evidence type="ECO:0008006" key="18">
    <source>
        <dbReference type="Google" id="ProtNLM"/>
    </source>
</evidence>
<dbReference type="InterPro" id="IPR040694">
    <property type="entry name" value="UGGT_TRXL_2"/>
</dbReference>
<gene>
    <name evidence="16" type="ORF">BDZ90DRAFT_223349</name>
</gene>
<dbReference type="PANTHER" id="PTHR11226">
    <property type="entry name" value="UDP-GLUCOSE GLYCOPROTEIN:GLUCOSYLTRANSFERASE"/>
    <property type="match status" value="1"/>
</dbReference>
<sequence>MTSWRPCSLFLLIAATQSLISIVCATADRSPSSPPVNVRLQSPWDSSPLLLEALEAAYDEDSDAFWPLLSHVSQPSQSPESTAPPAQVYDVVKKALDDVGVLSERGSRDNWEMALALHSQSPKVAAFWQVARTTGAEERWAKHVQENGLAAGECESWVDWYGRVVCSETELQVVLSEEARQQDKVATYPFDHVHPSQPSASAIPTAVLYGRPLSPNFHSLHTTLFRRASAYSEQPLRYVLRWRPDSTSNATSGFLAGYGAALDLKKVDYLVIDDRKLTHAADAPSLSASEGGVDDSIYSQLRDRQWLDDQLLGNGKPTNMSQPLEEAEISRLGLQAVQTIIDSQDPLRAFAQLTQDFPLHAPSLARGPVTPSIDLDNELHALQMTKIRPGMGDVWLNGKPLSKNEQVPLGLLKVLRKERALVDSILAASSTLGLNASQAIDLLSQPSVGRPQTPEAEQVVFLDASDRIERSATADETNFASPITWWNDIEQDEAFADLRQMSSLRSLLRPMHPSQFPQAAKNLFNVVLTLDLADRKACSFLAEHVAPLLERITVRWGLVPAGLEKGEEADSTVVARLYWHLWENHGLEGGVTFLHALAASGPPSRRVDARTAQKTFTKLLARLDPSGDHSSLAKEVTSVPSSREEVTKSYVRRLRLTIAEEPRGHVLVNGQHFPLVEPRSFFQLLHQVAAMQLQQIARPIYFNEVTDDDDVSTWFYDLPLAFASRSELVFPTVDAATGQAKGPKVRAVDLAKALAALPDASPAKTSFLYPTGDSQVNATMWVIADFDTEGGVHLLREAVSTMVGEKAPAFRLGFIHTVDAGQSKLATPGVSLSGFIAHLAQSGALDAITPSELLEVLKEPSTLNDAKLAGWNVPANTDGSQLWDGSHNFFSTLGLDTTAFPALLINGRLLSHLSPLGISSSDLSSLVKNELARRIDPVVAALHTLLPGDKIASLNRSALADSISIVSSAIAVTYYRDETQEGIFSPPSVQRTNIFDRLGVEFSRFEVGDPAKAKLRFQAIVDPLTETAQRWSSLFQLVATMPDVHLQVIMNPVRKLQEMPLKRFYRYSAPSRLRFDAKTGEEVPATLSFQDMPQDAVLTMGLDAPPAWLTMASEAVYDLDNIRLRDVPEDGRRKGVLAVYELKHLLIEGHAREAGKESKNAIPRGLQLELQTPDGSETLDTIVMANLAYFQFRARPGLYRLRIRPGGKSEELYEMRSVGNLGWDSPGVEETGDDITLDSLDGLTIYPRVVKREGKEKEELLVDLEAEGEDDEDEDPYGEKGAAAPLSNAASGLSKMLHRAADSVKSVVTARPPAKEHDRIHIFTVASGHLYERMTYIMILSVLRHTQSLPVKFWFIENFLSPSFKSFIPHLAQAYNFEYELVTYAWPHWLRAQTEKQRTIWGYKILFLDVLFPLDVEKVIFVDSDQVVRADMKELLDVDLKGAPYGFPPMGDDSEDMDGYRFWKRGFWKDFLRGRPYHISALYVVDLNRFRQVAAGDKLRGQYQALSADAGSLANLDQDLPQTLMFNVPLHTLDQRWLWCETWCSHDWLHEAKTIDLCSNPKTHEAKLDRARRQIPEWTELDEEVQALARRVGVAEGAREAADAGPGVHRQHGEGDGDQEPRQHDEL</sequence>
<evidence type="ECO:0000259" key="12">
    <source>
        <dbReference type="Pfam" id="PF18401"/>
    </source>
</evidence>
<evidence type="ECO:0000259" key="11">
    <source>
        <dbReference type="Pfam" id="PF18400"/>
    </source>
</evidence>
<dbReference type="EMBL" id="KZ819675">
    <property type="protein sequence ID" value="PWN25468.1"/>
    <property type="molecule type" value="Genomic_DNA"/>
</dbReference>
<protein>
    <recommendedName>
        <fullName evidence="18">Glycosyltransferase family 24 protein</fullName>
    </recommendedName>
</protein>
<feature type="domain" description="Glucosyltransferase 24 catalytic" evidence="15">
    <location>
        <begin position="1320"/>
        <end position="1587"/>
    </location>
</feature>
<evidence type="ECO:0000256" key="5">
    <source>
        <dbReference type="ARBA" id="ARBA00022679"/>
    </source>
</evidence>
<dbReference type="InterPro" id="IPR040693">
    <property type="entry name" value="UGGT_TRXL_1"/>
</dbReference>
<evidence type="ECO:0000313" key="16">
    <source>
        <dbReference type="EMBL" id="PWN25468.1"/>
    </source>
</evidence>
<evidence type="ECO:0000256" key="1">
    <source>
        <dbReference type="ARBA" id="ARBA00001913"/>
    </source>
</evidence>
<dbReference type="PANTHER" id="PTHR11226:SF0">
    <property type="entry name" value="UDP-GLUCOSE:GLYCOPROTEIN GLUCOSYLTRANSFERASE"/>
    <property type="match status" value="1"/>
</dbReference>
<keyword evidence="7" id="KW-0256">Endoplasmic reticulum</keyword>
<feature type="region of interest" description="Disordered" evidence="9">
    <location>
        <begin position="1595"/>
        <end position="1627"/>
    </location>
</feature>
<evidence type="ECO:0000313" key="17">
    <source>
        <dbReference type="Proteomes" id="UP000245884"/>
    </source>
</evidence>
<feature type="region of interest" description="Disordered" evidence="9">
    <location>
        <begin position="1262"/>
        <end position="1284"/>
    </location>
</feature>
<evidence type="ECO:0000256" key="7">
    <source>
        <dbReference type="ARBA" id="ARBA00022824"/>
    </source>
</evidence>
<dbReference type="Pfam" id="PF18402">
    <property type="entry name" value="Thioredoxin_14"/>
    <property type="match status" value="1"/>
</dbReference>
<dbReference type="Pfam" id="PF18403">
    <property type="entry name" value="Thioredoxin_15"/>
    <property type="match status" value="1"/>
</dbReference>
<dbReference type="GeneID" id="37026397"/>
<dbReference type="STRING" id="1569628.A0A316UKY7"/>
<dbReference type="GO" id="GO:0005788">
    <property type="term" value="C:endoplasmic reticulum lumen"/>
    <property type="evidence" value="ECO:0007669"/>
    <property type="project" value="UniProtKB-SubCell"/>
</dbReference>
<organism evidence="16 17">
    <name type="scientific">Jaminaea rosea</name>
    <dbReference type="NCBI Taxonomy" id="1569628"/>
    <lineage>
        <taxon>Eukaryota</taxon>
        <taxon>Fungi</taxon>
        <taxon>Dikarya</taxon>
        <taxon>Basidiomycota</taxon>
        <taxon>Ustilaginomycotina</taxon>
        <taxon>Exobasidiomycetes</taxon>
        <taxon>Microstromatales</taxon>
        <taxon>Microstromatales incertae sedis</taxon>
        <taxon>Jaminaea</taxon>
    </lineage>
</organism>
<dbReference type="GO" id="GO:0018279">
    <property type="term" value="P:protein N-linked glycosylation via asparagine"/>
    <property type="evidence" value="ECO:0007669"/>
    <property type="project" value="TreeGrafter"/>
</dbReference>
<dbReference type="RefSeq" id="XP_025360080.1">
    <property type="nucleotide sequence ID" value="XM_025504574.1"/>
</dbReference>
<evidence type="ECO:0000256" key="9">
    <source>
        <dbReference type="SAM" id="MobiDB-lite"/>
    </source>
</evidence>
<comment type="similarity">
    <text evidence="4">Belongs to the glycosyltransferase 8 family.</text>
</comment>
<dbReference type="Pfam" id="PF18401">
    <property type="entry name" value="Thioredoxin_13"/>
    <property type="match status" value="1"/>
</dbReference>
<feature type="domain" description="UGGT thioredoxin-like" evidence="13">
    <location>
        <begin position="463"/>
        <end position="729"/>
    </location>
</feature>
<evidence type="ECO:0000259" key="15">
    <source>
        <dbReference type="Pfam" id="PF18404"/>
    </source>
</evidence>
<dbReference type="GO" id="GO:0051082">
    <property type="term" value="F:unfolded protein binding"/>
    <property type="evidence" value="ECO:0007669"/>
    <property type="project" value="TreeGrafter"/>
</dbReference>
<evidence type="ECO:0000259" key="13">
    <source>
        <dbReference type="Pfam" id="PF18402"/>
    </source>
</evidence>
<comment type="cofactor">
    <cofactor evidence="1">
        <name>Ca(2+)</name>
        <dbReference type="ChEBI" id="CHEBI:29108"/>
    </cofactor>
</comment>
<dbReference type="InterPro" id="IPR040497">
    <property type="entry name" value="Glyco_transf_24"/>
</dbReference>
<accession>A0A316UKY7</accession>
<dbReference type="CDD" id="cd06432">
    <property type="entry name" value="GT8_HUGT1_C_like"/>
    <property type="match status" value="1"/>
</dbReference>
<dbReference type="Pfam" id="PF18400">
    <property type="entry name" value="Thioredoxin_12"/>
    <property type="match status" value="1"/>
</dbReference>
<dbReference type="InterPro" id="IPR029044">
    <property type="entry name" value="Nucleotide-diphossugar_trans"/>
</dbReference>
<dbReference type="SUPFAM" id="SSF53448">
    <property type="entry name" value="Nucleotide-diphospho-sugar transferases"/>
    <property type="match status" value="1"/>
</dbReference>
<name>A0A316UKY7_9BASI</name>
<feature type="domain" description="UGGT thioredoxin-like" evidence="11">
    <location>
        <begin position="47"/>
        <end position="249"/>
    </location>
</feature>
<keyword evidence="8" id="KW-0325">Glycoprotein</keyword>
<dbReference type="GO" id="GO:0036503">
    <property type="term" value="P:ERAD pathway"/>
    <property type="evidence" value="ECO:0007669"/>
    <property type="project" value="TreeGrafter"/>
</dbReference>
<keyword evidence="5" id="KW-0808">Transferase</keyword>
<proteinExistence type="inferred from homology"/>
<comment type="pathway">
    <text evidence="3">Protein modification; protein glycosylation.</text>
</comment>
<dbReference type="UniPathway" id="UPA00378"/>
<evidence type="ECO:0000256" key="4">
    <source>
        <dbReference type="ARBA" id="ARBA00006351"/>
    </source>
</evidence>
<evidence type="ECO:0000256" key="3">
    <source>
        <dbReference type="ARBA" id="ARBA00004922"/>
    </source>
</evidence>
<dbReference type="InterPro" id="IPR040692">
    <property type="entry name" value="UGGT_TRXL_3"/>
</dbReference>
<dbReference type="Gene3D" id="3.90.550.10">
    <property type="entry name" value="Spore Coat Polysaccharide Biosynthesis Protein SpsA, Chain A"/>
    <property type="match status" value="1"/>
</dbReference>
<dbReference type="OrthoDB" id="27683at2759"/>
<feature type="compositionally biased region" description="Basic and acidic residues" evidence="9">
    <location>
        <begin position="1611"/>
        <end position="1627"/>
    </location>
</feature>
<evidence type="ECO:0000256" key="6">
    <source>
        <dbReference type="ARBA" id="ARBA00022729"/>
    </source>
</evidence>
<feature type="domain" description="UGGT thioredoxin-like" evidence="12">
    <location>
        <begin position="321"/>
        <end position="453"/>
    </location>
</feature>
<evidence type="ECO:0000256" key="10">
    <source>
        <dbReference type="SAM" id="SignalP"/>
    </source>
</evidence>
<feature type="signal peptide" evidence="10">
    <location>
        <begin position="1"/>
        <end position="25"/>
    </location>
</feature>
<comment type="subcellular location">
    <subcellularLocation>
        <location evidence="2">Endoplasmic reticulum lumen</location>
    </subcellularLocation>
</comment>
<evidence type="ECO:0000256" key="2">
    <source>
        <dbReference type="ARBA" id="ARBA00004319"/>
    </source>
</evidence>
<evidence type="ECO:0000256" key="8">
    <source>
        <dbReference type="ARBA" id="ARBA00023180"/>
    </source>
</evidence>
<dbReference type="InterPro" id="IPR009448">
    <property type="entry name" value="UDP-g_GGtrans"/>
</dbReference>
<feature type="compositionally biased region" description="Acidic residues" evidence="9">
    <location>
        <begin position="1262"/>
        <end position="1276"/>
    </location>
</feature>
<feature type="domain" description="UDP-glucose:glycoprotein glucosyltransferase thioredoxin-like" evidence="14">
    <location>
        <begin position="768"/>
        <end position="963"/>
    </location>
</feature>
<keyword evidence="6 10" id="KW-0732">Signal</keyword>
<feature type="chain" id="PRO_5016381567" description="Glycosyltransferase family 24 protein" evidence="10">
    <location>
        <begin position="26"/>
        <end position="1627"/>
    </location>
</feature>
<reference evidence="16 17" key="1">
    <citation type="journal article" date="2018" name="Mol. Biol. Evol.">
        <title>Broad Genomic Sampling Reveals a Smut Pathogenic Ancestry of the Fungal Clade Ustilaginomycotina.</title>
        <authorList>
            <person name="Kijpornyongpan T."/>
            <person name="Mondo S.J."/>
            <person name="Barry K."/>
            <person name="Sandor L."/>
            <person name="Lee J."/>
            <person name="Lipzen A."/>
            <person name="Pangilinan J."/>
            <person name="LaButti K."/>
            <person name="Hainaut M."/>
            <person name="Henrissat B."/>
            <person name="Grigoriev I.V."/>
            <person name="Spatafora J.W."/>
            <person name="Aime M.C."/>
        </authorList>
    </citation>
    <scope>NUCLEOTIDE SEQUENCE [LARGE SCALE GENOMIC DNA]</scope>
    <source>
        <strain evidence="16 17">MCA 5214</strain>
    </source>
</reference>
<dbReference type="Proteomes" id="UP000245884">
    <property type="component" value="Unassembled WGS sequence"/>
</dbReference>